<gene>
    <name evidence="9" type="ORF">K1W69_04125</name>
</gene>
<dbReference type="InterPro" id="IPR027417">
    <property type="entry name" value="P-loop_NTPase"/>
</dbReference>
<evidence type="ECO:0000313" key="9">
    <source>
        <dbReference type="EMBL" id="MBW8636367.1"/>
    </source>
</evidence>
<dbReference type="NCBIfam" id="TIGR01727">
    <property type="entry name" value="oligo_HPY"/>
    <property type="match status" value="1"/>
</dbReference>
<evidence type="ECO:0000313" key="10">
    <source>
        <dbReference type="Proteomes" id="UP001196509"/>
    </source>
</evidence>
<name>A0AAE3CZW8_9HYPH</name>
<reference evidence="9" key="1">
    <citation type="submission" date="2021-08" db="EMBL/GenBank/DDBJ databases">
        <title>Hoeflea bacterium WL0058 sp. nov., isolated from the sediment.</title>
        <authorList>
            <person name="Wang L."/>
            <person name="Zhang D."/>
        </authorList>
    </citation>
    <scope>NUCLEOTIDE SEQUENCE</scope>
    <source>
        <strain evidence="9">WL0058</strain>
    </source>
</reference>
<comment type="subcellular location">
    <subcellularLocation>
        <location evidence="1">Cell inner membrane</location>
        <topology evidence="1">Peripheral membrane protein</topology>
    </subcellularLocation>
</comment>
<dbReference type="Pfam" id="PF00005">
    <property type="entry name" value="ABC_tran"/>
    <property type="match status" value="1"/>
</dbReference>
<dbReference type="SMART" id="SM00382">
    <property type="entry name" value="AAA"/>
    <property type="match status" value="1"/>
</dbReference>
<evidence type="ECO:0000259" key="8">
    <source>
        <dbReference type="PROSITE" id="PS50893"/>
    </source>
</evidence>
<proteinExistence type="inferred from homology"/>
<evidence type="ECO:0000256" key="2">
    <source>
        <dbReference type="ARBA" id="ARBA00005417"/>
    </source>
</evidence>
<evidence type="ECO:0000256" key="3">
    <source>
        <dbReference type="ARBA" id="ARBA00022448"/>
    </source>
</evidence>
<dbReference type="PROSITE" id="PS00211">
    <property type="entry name" value="ABC_TRANSPORTER_1"/>
    <property type="match status" value="1"/>
</dbReference>
<evidence type="ECO:0000256" key="7">
    <source>
        <dbReference type="ARBA" id="ARBA00023136"/>
    </source>
</evidence>
<keyword evidence="10" id="KW-1185">Reference proteome</keyword>
<dbReference type="Proteomes" id="UP001196509">
    <property type="component" value="Unassembled WGS sequence"/>
</dbReference>
<evidence type="ECO:0000256" key="1">
    <source>
        <dbReference type="ARBA" id="ARBA00004417"/>
    </source>
</evidence>
<dbReference type="SUPFAM" id="SSF52540">
    <property type="entry name" value="P-loop containing nucleoside triphosphate hydrolases"/>
    <property type="match status" value="1"/>
</dbReference>
<keyword evidence="6 9" id="KW-0067">ATP-binding</keyword>
<feature type="domain" description="ABC transporter" evidence="8">
    <location>
        <begin position="8"/>
        <end position="258"/>
    </location>
</feature>
<dbReference type="GO" id="GO:0005524">
    <property type="term" value="F:ATP binding"/>
    <property type="evidence" value="ECO:0007669"/>
    <property type="project" value="UniProtKB-KW"/>
</dbReference>
<dbReference type="GO" id="GO:0016887">
    <property type="term" value="F:ATP hydrolysis activity"/>
    <property type="evidence" value="ECO:0007669"/>
    <property type="project" value="InterPro"/>
</dbReference>
<dbReference type="GO" id="GO:0005886">
    <property type="term" value="C:plasma membrane"/>
    <property type="evidence" value="ECO:0007669"/>
    <property type="project" value="UniProtKB-SubCell"/>
</dbReference>
<dbReference type="GO" id="GO:0015833">
    <property type="term" value="P:peptide transport"/>
    <property type="evidence" value="ECO:0007669"/>
    <property type="project" value="InterPro"/>
</dbReference>
<dbReference type="Pfam" id="PF08352">
    <property type="entry name" value="oligo_HPY"/>
    <property type="match status" value="1"/>
</dbReference>
<dbReference type="InterPro" id="IPR017871">
    <property type="entry name" value="ABC_transporter-like_CS"/>
</dbReference>
<comment type="caution">
    <text evidence="9">The sequence shown here is derived from an EMBL/GenBank/DDBJ whole genome shotgun (WGS) entry which is preliminary data.</text>
</comment>
<dbReference type="InterPro" id="IPR003439">
    <property type="entry name" value="ABC_transporter-like_ATP-bd"/>
</dbReference>
<dbReference type="AlphaFoldDB" id="A0AAE3CZW8"/>
<dbReference type="InterPro" id="IPR003593">
    <property type="entry name" value="AAA+_ATPase"/>
</dbReference>
<sequence>MPPPQPVLEVERLSTVFDLRAGTVQSVNDVSFSLKRGEILGIVGESGSGKSVTGLSVLGLIEPPGRIAAGSIRLEGRELTTLGDAEKRKLRGNAISMIFQDPMTTLNPVLSIGRQFFEVINAHRKVSYAAALDEAEAALVQVGIPAARERLSSYPHELSGGMRQRVCIAMSLINKPAVVIADEPTTALDVTIQAQILNMMQNLVRDSDVSLIWVTHDLSVVAGLCDRVAVMYAGRIVETGPVEEVLGNPRHPYTRGLLDSIPGDAEPGRRLQQVPGTQPSPLDLPQGCSFRPRCSQARDECKNELTSDQVGPDYFVRCLFKLGGD</sequence>
<keyword evidence="4" id="KW-1003">Cell membrane</keyword>
<evidence type="ECO:0000256" key="6">
    <source>
        <dbReference type="ARBA" id="ARBA00022840"/>
    </source>
</evidence>
<evidence type="ECO:0000256" key="5">
    <source>
        <dbReference type="ARBA" id="ARBA00022741"/>
    </source>
</evidence>
<dbReference type="PROSITE" id="PS50893">
    <property type="entry name" value="ABC_TRANSPORTER_2"/>
    <property type="match status" value="1"/>
</dbReference>
<dbReference type="GO" id="GO:0055085">
    <property type="term" value="P:transmembrane transport"/>
    <property type="evidence" value="ECO:0007669"/>
    <property type="project" value="UniProtKB-ARBA"/>
</dbReference>
<keyword evidence="3" id="KW-0813">Transport</keyword>
<dbReference type="InterPro" id="IPR013563">
    <property type="entry name" value="Oligopep_ABC_C"/>
</dbReference>
<organism evidence="9 10">
    <name type="scientific">Flavimaribacter sediminis</name>
    <dbReference type="NCBI Taxonomy" id="2865987"/>
    <lineage>
        <taxon>Bacteria</taxon>
        <taxon>Pseudomonadati</taxon>
        <taxon>Pseudomonadota</taxon>
        <taxon>Alphaproteobacteria</taxon>
        <taxon>Hyphomicrobiales</taxon>
        <taxon>Rhizobiaceae</taxon>
        <taxon>Flavimaribacter</taxon>
    </lineage>
</organism>
<evidence type="ECO:0000256" key="4">
    <source>
        <dbReference type="ARBA" id="ARBA00022475"/>
    </source>
</evidence>
<dbReference type="Gene3D" id="3.40.50.300">
    <property type="entry name" value="P-loop containing nucleotide triphosphate hydrolases"/>
    <property type="match status" value="1"/>
</dbReference>
<comment type="similarity">
    <text evidence="2">Belongs to the ABC transporter superfamily.</text>
</comment>
<accession>A0AAE3CZW8</accession>
<dbReference type="CDD" id="cd03257">
    <property type="entry name" value="ABC_NikE_OppD_transporters"/>
    <property type="match status" value="1"/>
</dbReference>
<dbReference type="PANTHER" id="PTHR43297:SF2">
    <property type="entry name" value="DIPEPTIDE TRANSPORT ATP-BINDING PROTEIN DPPD"/>
    <property type="match status" value="1"/>
</dbReference>
<keyword evidence="7" id="KW-0472">Membrane</keyword>
<dbReference type="InterPro" id="IPR050388">
    <property type="entry name" value="ABC_Ni/Peptide_Import"/>
</dbReference>
<dbReference type="EMBL" id="JAICBX010000001">
    <property type="protein sequence ID" value="MBW8636367.1"/>
    <property type="molecule type" value="Genomic_DNA"/>
</dbReference>
<dbReference type="PANTHER" id="PTHR43297">
    <property type="entry name" value="OLIGOPEPTIDE TRANSPORT ATP-BINDING PROTEIN APPD"/>
    <property type="match status" value="1"/>
</dbReference>
<keyword evidence="5" id="KW-0547">Nucleotide-binding</keyword>
<dbReference type="FunFam" id="3.40.50.300:FF:000016">
    <property type="entry name" value="Oligopeptide ABC transporter ATP-binding component"/>
    <property type="match status" value="1"/>
</dbReference>
<protein>
    <submittedName>
        <fullName evidence="9">ABC transporter ATP-binding protein</fullName>
    </submittedName>
</protein>